<reference evidence="2 3" key="1">
    <citation type="journal article" date="2016" name="Nat. Commun.">
        <title>Thousands of microbial genomes shed light on interconnected biogeochemical processes in an aquifer system.</title>
        <authorList>
            <person name="Anantharaman K."/>
            <person name="Brown C.T."/>
            <person name="Hug L.A."/>
            <person name="Sharon I."/>
            <person name="Castelle C.J."/>
            <person name="Probst A.J."/>
            <person name="Thomas B.C."/>
            <person name="Singh A."/>
            <person name="Wilkins M.J."/>
            <person name="Karaoz U."/>
            <person name="Brodie E.L."/>
            <person name="Williams K.H."/>
            <person name="Hubbard S.S."/>
            <person name="Banfield J.F."/>
        </authorList>
    </citation>
    <scope>NUCLEOTIDE SEQUENCE [LARGE SCALE GENOMIC DNA]</scope>
</reference>
<feature type="domain" description="AFP-like" evidence="1">
    <location>
        <begin position="296"/>
        <end position="351"/>
    </location>
</feature>
<protein>
    <submittedName>
        <fullName evidence="2">N-acetylneuraminate synthase</fullName>
    </submittedName>
</protein>
<organism evidence="2 3">
    <name type="scientific">Candidatus Tagabacteria bacterium RIFCSPLOWO2_01_FULL_39_11</name>
    <dbReference type="NCBI Taxonomy" id="1802295"/>
    <lineage>
        <taxon>Bacteria</taxon>
        <taxon>Candidatus Tagaibacteriota</taxon>
    </lineage>
</organism>
<dbReference type="GO" id="GO:0047444">
    <property type="term" value="F:N-acylneuraminate-9-phosphate synthase activity"/>
    <property type="evidence" value="ECO:0007669"/>
    <property type="project" value="TreeGrafter"/>
</dbReference>
<dbReference type="PANTHER" id="PTHR42966:SF1">
    <property type="entry name" value="SIALIC ACID SYNTHASE"/>
    <property type="match status" value="1"/>
</dbReference>
<dbReference type="SUPFAM" id="SSF51269">
    <property type="entry name" value="AFP III-like domain"/>
    <property type="match status" value="1"/>
</dbReference>
<sequence>MEIKIGNKKIGDGNKTFIVAELGINHNGNLNLAKKMIAAAKKAGADAVKLQSFVTEDFVGDKNLAYTYKSQGKKVTESQYRMFKRNELNRKKQKELFGYAKKIGTIIFSTPQDNSFKTVDYLCGKEINMPAIKVGSDDLTNLPMLAYYAKKNKPMIISTGMSTLEEIKDAVNTIKKYNDKIVILKCTSLYPAPPGEANLAQIKTLEKIYKDCVIGYSDHTEGSTAAVIAVILGAKIIEKHFTLDKNLPGPDHWFAADPKELEFLVKQVREAEQMPGSSEFKLSPKELEMKKIARRSIMLANPVKKGEKIKAQDLEVKRPGTGLPPKYLPKIIGKIAKRNFKKGNLLSKRDL</sequence>
<dbReference type="InterPro" id="IPR006190">
    <property type="entry name" value="SAF_AFP_Neu5Ac"/>
</dbReference>
<dbReference type="SUPFAM" id="SSF51569">
    <property type="entry name" value="Aldolase"/>
    <property type="match status" value="1"/>
</dbReference>
<dbReference type="Pfam" id="PF08666">
    <property type="entry name" value="SAF"/>
    <property type="match status" value="1"/>
</dbReference>
<dbReference type="Proteomes" id="UP000178302">
    <property type="component" value="Unassembled WGS sequence"/>
</dbReference>
<evidence type="ECO:0000259" key="1">
    <source>
        <dbReference type="PROSITE" id="PS50844"/>
    </source>
</evidence>
<dbReference type="InterPro" id="IPR036732">
    <property type="entry name" value="AFP_Neu5c_C_sf"/>
</dbReference>
<comment type="caution">
    <text evidence="2">The sequence shown here is derived from an EMBL/GenBank/DDBJ whole genome shotgun (WGS) entry which is preliminary data.</text>
</comment>
<dbReference type="InterPro" id="IPR013132">
    <property type="entry name" value="PseI/NeuA/B-like_N"/>
</dbReference>
<name>A0A1G2LQD4_9BACT</name>
<dbReference type="GO" id="GO:0016051">
    <property type="term" value="P:carbohydrate biosynthetic process"/>
    <property type="evidence" value="ECO:0007669"/>
    <property type="project" value="InterPro"/>
</dbReference>
<evidence type="ECO:0000313" key="2">
    <source>
        <dbReference type="EMBL" id="OHA13816.1"/>
    </source>
</evidence>
<dbReference type="AlphaFoldDB" id="A0A1G2LQD4"/>
<dbReference type="InterPro" id="IPR057736">
    <property type="entry name" value="SAF_PseI/NeuA/NeuB"/>
</dbReference>
<dbReference type="Gene3D" id="3.20.20.70">
    <property type="entry name" value="Aldolase class I"/>
    <property type="match status" value="1"/>
</dbReference>
<dbReference type="Gene3D" id="3.90.1210.10">
    <property type="entry name" value="Antifreeze-like/N-acetylneuraminic acid synthase C-terminal domain"/>
    <property type="match status" value="1"/>
</dbReference>
<dbReference type="CDD" id="cd11615">
    <property type="entry name" value="SAF_NeuB_like"/>
    <property type="match status" value="1"/>
</dbReference>
<dbReference type="PROSITE" id="PS50844">
    <property type="entry name" value="AFP_LIKE"/>
    <property type="match status" value="1"/>
</dbReference>
<accession>A0A1G2LQD4</accession>
<dbReference type="InterPro" id="IPR013785">
    <property type="entry name" value="Aldolase_TIM"/>
</dbReference>
<dbReference type="Pfam" id="PF03102">
    <property type="entry name" value="NeuB"/>
    <property type="match status" value="1"/>
</dbReference>
<dbReference type="InterPro" id="IPR013974">
    <property type="entry name" value="SAF"/>
</dbReference>
<dbReference type="PANTHER" id="PTHR42966">
    <property type="entry name" value="N-ACETYLNEURAMINATE SYNTHASE"/>
    <property type="match status" value="1"/>
</dbReference>
<dbReference type="InterPro" id="IPR051690">
    <property type="entry name" value="PseI-like"/>
</dbReference>
<evidence type="ECO:0000313" key="3">
    <source>
        <dbReference type="Proteomes" id="UP000178302"/>
    </source>
</evidence>
<dbReference type="SMART" id="SM00858">
    <property type="entry name" value="SAF"/>
    <property type="match status" value="1"/>
</dbReference>
<gene>
    <name evidence="2" type="ORF">A2909_00845</name>
</gene>
<dbReference type="EMBL" id="MHQZ01000023">
    <property type="protein sequence ID" value="OHA13816.1"/>
    <property type="molecule type" value="Genomic_DNA"/>
</dbReference>
<proteinExistence type="predicted"/>